<evidence type="ECO:0000313" key="1">
    <source>
        <dbReference type="EMBL" id="CAG8506489.1"/>
    </source>
</evidence>
<dbReference type="Proteomes" id="UP000789525">
    <property type="component" value="Unassembled WGS sequence"/>
</dbReference>
<feature type="non-terminal residue" evidence="1">
    <location>
        <position position="1"/>
    </location>
</feature>
<gene>
    <name evidence="1" type="ORF">ACOLOM_LOCUS3029</name>
</gene>
<reference evidence="1" key="1">
    <citation type="submission" date="2021-06" db="EMBL/GenBank/DDBJ databases">
        <authorList>
            <person name="Kallberg Y."/>
            <person name="Tangrot J."/>
            <person name="Rosling A."/>
        </authorList>
    </citation>
    <scope>NUCLEOTIDE SEQUENCE</scope>
    <source>
        <strain evidence="1">CL356</strain>
    </source>
</reference>
<proteinExistence type="predicted"/>
<accession>A0ACA9L3E3</accession>
<sequence>KNEAWNLIDFLHWSIVHISDFGKKEEEHRTYKICLEEIIQSPELLESRNDESAKELALRC</sequence>
<comment type="caution">
    <text evidence="1">The sequence shown here is derived from an EMBL/GenBank/DDBJ whole genome shotgun (WGS) entry which is preliminary data.</text>
</comment>
<organism evidence="1 2">
    <name type="scientific">Acaulospora colombiana</name>
    <dbReference type="NCBI Taxonomy" id="27376"/>
    <lineage>
        <taxon>Eukaryota</taxon>
        <taxon>Fungi</taxon>
        <taxon>Fungi incertae sedis</taxon>
        <taxon>Mucoromycota</taxon>
        <taxon>Glomeromycotina</taxon>
        <taxon>Glomeromycetes</taxon>
        <taxon>Diversisporales</taxon>
        <taxon>Acaulosporaceae</taxon>
        <taxon>Acaulospora</taxon>
    </lineage>
</organism>
<dbReference type="EMBL" id="CAJVPT010004304">
    <property type="protein sequence ID" value="CAG8506489.1"/>
    <property type="molecule type" value="Genomic_DNA"/>
</dbReference>
<name>A0ACA9L3E3_9GLOM</name>
<evidence type="ECO:0000313" key="2">
    <source>
        <dbReference type="Proteomes" id="UP000789525"/>
    </source>
</evidence>
<keyword evidence="2" id="KW-1185">Reference proteome</keyword>
<protein>
    <submittedName>
        <fullName evidence="1">3021_t:CDS:1</fullName>
    </submittedName>
</protein>